<sequence>MLKLALMASLVLHDPAAFIMGDGFEYQTRADTLSATGKFGSLHMDGSVSDDGYRLPGYPAFLSLLRFSDGPERVAVWSLLQLVICHAWLLLVGRWIMRRHGDSSATYFVVALSLTLPWTHYVAVVHSDFLFAVLLFSGALCLATAQEEGAAPSVPVAGAALFFGAAALTRPDLVFLPFWLALLAGAGWVWNLRFAGARGRFAAMPVLAAALGSFGAMAGWAIRNYLVIGRFTYTSVVDTVVMFFASSADKTVVGPPGSGGLLQMLDLMLQSSMKILVGFIPALAQIFFNPSRWYLHFYMHGWGLDLKSSGVPFSELGLSGLPVIEYVYMAVEVLIPLAVFAVFARFLVAFWKGRINAPQPVLVLMGALALYLVVQKGIWGVLTVGSGQRYGMSILPFIVYFGALTFACRRDERRG</sequence>
<comment type="subcellular location">
    <subcellularLocation>
        <location evidence="1">Cell membrane</location>
        <topology evidence="1">Multi-pass membrane protein</topology>
    </subcellularLocation>
</comment>
<name>A0A0C2YLR9_PARME</name>
<dbReference type="GO" id="GO:0009103">
    <property type="term" value="P:lipopolysaccharide biosynthetic process"/>
    <property type="evidence" value="ECO:0007669"/>
    <property type="project" value="UniProtKB-ARBA"/>
</dbReference>
<evidence type="ECO:0000313" key="10">
    <source>
        <dbReference type="Proteomes" id="UP000031971"/>
    </source>
</evidence>
<dbReference type="GO" id="GO:0016763">
    <property type="term" value="F:pentosyltransferase activity"/>
    <property type="evidence" value="ECO:0007669"/>
    <property type="project" value="TreeGrafter"/>
</dbReference>
<dbReference type="PANTHER" id="PTHR33908">
    <property type="entry name" value="MANNOSYLTRANSFERASE YKCB-RELATED"/>
    <property type="match status" value="1"/>
</dbReference>
<feature type="transmembrane region" description="Helical" evidence="8">
    <location>
        <begin position="201"/>
        <end position="222"/>
    </location>
</feature>
<evidence type="ECO:0000313" key="9">
    <source>
        <dbReference type="EMBL" id="KIM00750.1"/>
    </source>
</evidence>
<keyword evidence="5 8" id="KW-0812">Transmembrane</keyword>
<dbReference type="AlphaFoldDB" id="A0A0C2YLR9"/>
<feature type="transmembrane region" description="Helical" evidence="8">
    <location>
        <begin position="360"/>
        <end position="378"/>
    </location>
</feature>
<evidence type="ECO:0000256" key="3">
    <source>
        <dbReference type="ARBA" id="ARBA00022676"/>
    </source>
</evidence>
<dbReference type="InterPro" id="IPR050297">
    <property type="entry name" value="LipidA_mod_glycosyltrf_83"/>
</dbReference>
<feature type="transmembrane region" description="Helical" evidence="8">
    <location>
        <begin position="174"/>
        <end position="194"/>
    </location>
</feature>
<keyword evidence="3" id="KW-0328">Glycosyltransferase</keyword>
<evidence type="ECO:0000256" key="4">
    <source>
        <dbReference type="ARBA" id="ARBA00022679"/>
    </source>
</evidence>
<dbReference type="PANTHER" id="PTHR33908:SF11">
    <property type="entry name" value="MEMBRANE PROTEIN"/>
    <property type="match status" value="1"/>
</dbReference>
<evidence type="ECO:0000256" key="6">
    <source>
        <dbReference type="ARBA" id="ARBA00022989"/>
    </source>
</evidence>
<keyword evidence="2" id="KW-1003">Cell membrane</keyword>
<keyword evidence="10" id="KW-1185">Reference proteome</keyword>
<feature type="transmembrane region" description="Helical" evidence="8">
    <location>
        <begin position="150"/>
        <end position="168"/>
    </location>
</feature>
<organism evidence="9 10">
    <name type="scientific">Paramagnetospirillum magnetotacticum MS-1</name>
    <dbReference type="NCBI Taxonomy" id="272627"/>
    <lineage>
        <taxon>Bacteria</taxon>
        <taxon>Pseudomonadati</taxon>
        <taxon>Pseudomonadota</taxon>
        <taxon>Alphaproteobacteria</taxon>
        <taxon>Rhodospirillales</taxon>
        <taxon>Magnetospirillaceae</taxon>
        <taxon>Paramagnetospirillum</taxon>
    </lineage>
</organism>
<accession>A0A0C2YLR9</accession>
<keyword evidence="7 8" id="KW-0472">Membrane</keyword>
<evidence type="ECO:0000256" key="5">
    <source>
        <dbReference type="ARBA" id="ARBA00022692"/>
    </source>
</evidence>
<feature type="transmembrane region" description="Helical" evidence="8">
    <location>
        <begin position="74"/>
        <end position="93"/>
    </location>
</feature>
<dbReference type="Proteomes" id="UP000031971">
    <property type="component" value="Unassembled WGS sequence"/>
</dbReference>
<feature type="transmembrane region" description="Helical" evidence="8">
    <location>
        <begin position="105"/>
        <end position="123"/>
    </location>
</feature>
<evidence type="ECO:0000256" key="7">
    <source>
        <dbReference type="ARBA" id="ARBA00023136"/>
    </source>
</evidence>
<reference evidence="9 10" key="1">
    <citation type="submission" date="2015-01" db="EMBL/GenBank/DDBJ databases">
        <title>Genome Sequence of Magnetospirillum magnetotacticum Strain MS-1.</title>
        <authorList>
            <person name="Marinov G.K."/>
            <person name="Smalley M.D."/>
            <person name="DeSalvo G."/>
        </authorList>
    </citation>
    <scope>NUCLEOTIDE SEQUENCE [LARGE SCALE GENOMIC DNA]</scope>
    <source>
        <strain evidence="9 10">MS-1</strain>
    </source>
</reference>
<dbReference type="EMBL" id="JXSL01000005">
    <property type="protein sequence ID" value="KIM00750.1"/>
    <property type="molecule type" value="Genomic_DNA"/>
</dbReference>
<evidence type="ECO:0008006" key="11">
    <source>
        <dbReference type="Google" id="ProtNLM"/>
    </source>
</evidence>
<evidence type="ECO:0000256" key="2">
    <source>
        <dbReference type="ARBA" id="ARBA00022475"/>
    </source>
</evidence>
<comment type="caution">
    <text evidence="9">The sequence shown here is derived from an EMBL/GenBank/DDBJ whole genome shotgun (WGS) entry which is preliminary data.</text>
</comment>
<keyword evidence="4" id="KW-0808">Transferase</keyword>
<feature type="transmembrane region" description="Helical" evidence="8">
    <location>
        <begin position="390"/>
        <end position="408"/>
    </location>
</feature>
<feature type="transmembrane region" description="Helical" evidence="8">
    <location>
        <begin position="267"/>
        <end position="288"/>
    </location>
</feature>
<feature type="transmembrane region" description="Helical" evidence="8">
    <location>
        <begin position="326"/>
        <end position="348"/>
    </location>
</feature>
<evidence type="ECO:0000256" key="8">
    <source>
        <dbReference type="SAM" id="Phobius"/>
    </source>
</evidence>
<protein>
    <recommendedName>
        <fullName evidence="11">Glycosyltransferase RgtA/B/C/D-like domain-containing protein</fullName>
    </recommendedName>
</protein>
<gene>
    <name evidence="9" type="ORF">CCC_01744</name>
</gene>
<dbReference type="GO" id="GO:0005886">
    <property type="term" value="C:plasma membrane"/>
    <property type="evidence" value="ECO:0007669"/>
    <property type="project" value="UniProtKB-SubCell"/>
</dbReference>
<keyword evidence="6 8" id="KW-1133">Transmembrane helix</keyword>
<proteinExistence type="predicted"/>
<dbReference type="STRING" id="272627.CCC_01744"/>
<evidence type="ECO:0000256" key="1">
    <source>
        <dbReference type="ARBA" id="ARBA00004651"/>
    </source>
</evidence>